<dbReference type="SUPFAM" id="SSF46565">
    <property type="entry name" value="Chaperone J-domain"/>
    <property type="match status" value="1"/>
</dbReference>
<gene>
    <name evidence="7" type="ORF">L596_021899</name>
</gene>
<name>A0A4U5MK75_STECR</name>
<dbReference type="Gene3D" id="1.10.287.110">
    <property type="entry name" value="DnaJ domain"/>
    <property type="match status" value="1"/>
</dbReference>
<evidence type="ECO:0000313" key="8">
    <source>
        <dbReference type="Proteomes" id="UP000298663"/>
    </source>
</evidence>
<organism evidence="7 8">
    <name type="scientific">Steinernema carpocapsae</name>
    <name type="common">Entomopathogenic nematode</name>
    <dbReference type="NCBI Taxonomy" id="34508"/>
    <lineage>
        <taxon>Eukaryota</taxon>
        <taxon>Metazoa</taxon>
        <taxon>Ecdysozoa</taxon>
        <taxon>Nematoda</taxon>
        <taxon>Chromadorea</taxon>
        <taxon>Rhabditida</taxon>
        <taxon>Tylenchina</taxon>
        <taxon>Panagrolaimomorpha</taxon>
        <taxon>Strongyloidoidea</taxon>
        <taxon>Steinernematidae</taxon>
        <taxon>Steinernema</taxon>
    </lineage>
</organism>
<dbReference type="AlphaFoldDB" id="A0A4U5MK75"/>
<accession>A0A4U5MK75</accession>
<evidence type="ECO:0000256" key="5">
    <source>
        <dbReference type="ARBA" id="ARBA00046365"/>
    </source>
</evidence>
<evidence type="ECO:0000256" key="3">
    <source>
        <dbReference type="ARBA" id="ARBA00041533"/>
    </source>
</evidence>
<dbReference type="GO" id="GO:0005783">
    <property type="term" value="C:endoplasmic reticulum"/>
    <property type="evidence" value="ECO:0007669"/>
    <property type="project" value="TreeGrafter"/>
</dbReference>
<proteinExistence type="predicted"/>
<dbReference type="InterPro" id="IPR051948">
    <property type="entry name" value="Hsp70_co-chaperone_J-domain"/>
</dbReference>
<dbReference type="OrthoDB" id="552049at2759"/>
<evidence type="ECO:0000259" key="6">
    <source>
        <dbReference type="PROSITE" id="PS50076"/>
    </source>
</evidence>
<dbReference type="PROSITE" id="PS50076">
    <property type="entry name" value="DNAJ_2"/>
    <property type="match status" value="1"/>
</dbReference>
<dbReference type="STRING" id="34508.A0A4U5MK75"/>
<evidence type="ECO:0000313" key="7">
    <source>
        <dbReference type="EMBL" id="TKR69794.1"/>
    </source>
</evidence>
<sequence length="92" mass="10926">MFPNRLCPKNFYDLLGIRQNATNAELREAYNSLTRNYHPFTATREEVDKHERIHAAYDVLRDSSRRQRYDQILARNAGIPSTKPTFWEQPIM</sequence>
<evidence type="ECO:0000256" key="1">
    <source>
        <dbReference type="ARBA" id="ARBA00023186"/>
    </source>
</evidence>
<dbReference type="PRINTS" id="PR00625">
    <property type="entry name" value="JDOMAIN"/>
</dbReference>
<dbReference type="Proteomes" id="UP000298663">
    <property type="component" value="Unassembled WGS sequence"/>
</dbReference>
<protein>
    <recommendedName>
        <fullName evidence="2">DnaJ homolog subfamily B member 9</fullName>
    </recommendedName>
    <alternativeName>
        <fullName evidence="3">Endoplasmic reticulum DNA J domain-containing protein 4</fullName>
    </alternativeName>
</protein>
<reference evidence="7 8" key="2">
    <citation type="journal article" date="2019" name="G3 (Bethesda)">
        <title>Hybrid Assembly of the Genome of the Entomopathogenic Nematode Steinernema carpocapsae Identifies the X-Chromosome.</title>
        <authorList>
            <person name="Serra L."/>
            <person name="Macchietto M."/>
            <person name="Macias-Munoz A."/>
            <person name="McGill C.J."/>
            <person name="Rodriguez I.M."/>
            <person name="Rodriguez B."/>
            <person name="Murad R."/>
            <person name="Mortazavi A."/>
        </authorList>
    </citation>
    <scope>NUCLEOTIDE SEQUENCE [LARGE SCALE GENOMIC DNA]</scope>
    <source>
        <strain evidence="7 8">ALL</strain>
    </source>
</reference>
<dbReference type="SMART" id="SM00271">
    <property type="entry name" value="DnaJ"/>
    <property type="match status" value="1"/>
</dbReference>
<keyword evidence="8" id="KW-1185">Reference proteome</keyword>
<evidence type="ECO:0000256" key="4">
    <source>
        <dbReference type="ARBA" id="ARBA00045428"/>
    </source>
</evidence>
<dbReference type="CDD" id="cd06257">
    <property type="entry name" value="DnaJ"/>
    <property type="match status" value="1"/>
</dbReference>
<keyword evidence="1" id="KW-0143">Chaperone</keyword>
<reference evidence="7 8" key="1">
    <citation type="journal article" date="2015" name="Genome Biol.">
        <title>Comparative genomics of Steinernema reveals deeply conserved gene regulatory networks.</title>
        <authorList>
            <person name="Dillman A.R."/>
            <person name="Macchietto M."/>
            <person name="Porter C.F."/>
            <person name="Rogers A."/>
            <person name="Williams B."/>
            <person name="Antoshechkin I."/>
            <person name="Lee M.M."/>
            <person name="Goodwin Z."/>
            <person name="Lu X."/>
            <person name="Lewis E.E."/>
            <person name="Goodrich-Blair H."/>
            <person name="Stock S.P."/>
            <person name="Adams B.J."/>
            <person name="Sternberg P.W."/>
            <person name="Mortazavi A."/>
        </authorList>
    </citation>
    <scope>NUCLEOTIDE SEQUENCE [LARGE SCALE GENOMIC DNA]</scope>
    <source>
        <strain evidence="7 8">ALL</strain>
    </source>
</reference>
<dbReference type="GO" id="GO:0051787">
    <property type="term" value="F:misfolded protein binding"/>
    <property type="evidence" value="ECO:0007669"/>
    <property type="project" value="TreeGrafter"/>
</dbReference>
<dbReference type="GO" id="GO:0051087">
    <property type="term" value="F:protein-folding chaperone binding"/>
    <property type="evidence" value="ECO:0007669"/>
    <property type="project" value="TreeGrafter"/>
</dbReference>
<comment type="caution">
    <text evidence="7">The sequence shown here is derived from an EMBL/GenBank/DDBJ whole genome shotgun (WGS) entry which is preliminary data.</text>
</comment>
<dbReference type="PANTHER" id="PTHR44360">
    <property type="entry name" value="DNAJ HOMOLOG SUBFAMILY B MEMBER 9"/>
    <property type="match status" value="1"/>
</dbReference>
<evidence type="ECO:0000256" key="2">
    <source>
        <dbReference type="ARBA" id="ARBA00040158"/>
    </source>
</evidence>
<dbReference type="InterPro" id="IPR036869">
    <property type="entry name" value="J_dom_sf"/>
</dbReference>
<dbReference type="PANTHER" id="PTHR44360:SF1">
    <property type="entry name" value="DNAJ HOMOLOG SUBFAMILY B MEMBER 9"/>
    <property type="match status" value="1"/>
</dbReference>
<feature type="domain" description="J" evidence="6">
    <location>
        <begin position="10"/>
        <end position="73"/>
    </location>
</feature>
<comment type="subunit">
    <text evidence="5">Interacts with HSPA5/BiP; interaction is direct. Interacts with ERN1/IRE1 (via the luminal region). Interacts with DERL1.</text>
</comment>
<dbReference type="InterPro" id="IPR001623">
    <property type="entry name" value="DnaJ_domain"/>
</dbReference>
<dbReference type="Pfam" id="PF00226">
    <property type="entry name" value="DnaJ"/>
    <property type="match status" value="1"/>
</dbReference>
<comment type="function">
    <text evidence="4">Co-chaperone for Hsp70 protein HSPA5/BiP that acts as a key repressor of the ERN1/IRE1-mediated unfolded protein response (UPR). J domain-containing co-chaperones stimulate the ATPase activity of Hsp70 proteins and are required for efficient substrate recognition by Hsp70 proteins. In the unstressed endoplasmic reticulum, interacts with the luminal region of ERN1/IRE1 and selectively recruits HSPA5/BiP: HSPA5/BiP disrupts the dimerization of the active ERN1/IRE1 luminal region, thereby inactivating ERN1/IRE1. Also involved in endoplasmic reticulum-associated degradation (ERAD) of misfolded proteins. Required for survival of B-cell progenitors and normal antibody production.</text>
</comment>
<dbReference type="EMBL" id="AZBU02000007">
    <property type="protein sequence ID" value="TKR69794.1"/>
    <property type="molecule type" value="Genomic_DNA"/>
</dbReference>
<dbReference type="GO" id="GO:0036503">
    <property type="term" value="P:ERAD pathway"/>
    <property type="evidence" value="ECO:0007669"/>
    <property type="project" value="TreeGrafter"/>
</dbReference>